<sequence>MALLFRVYQLSSMDDEALKSAYEGLAILREQDDKQGMLKIMEPVAAALLDKKAYAEAAEVAQDALTITRELRLYYSEGCTMFLIAKTNISSQEGIACAYEAARIFREADYKKEAADAYHAAANGILLMRGPARDAIGAAAEGLNLFKELGNKQGEAVMMHTVANCQLSLRETENAVNTAYEAMAMFEKCGDRYGTTLAKKLLLGVGQSDEEIKERREQQMAQFDGVETRVGGETNEEKRRMEDEAQDLQNNQVLWELAWIPWETQDPKNFGEKFAGGSRRVFVAGEMQDKGVLSKLMKARPNKSGTGAAYFSNLLNGRQLNKDTLQFGMTACQCLSVIFDVSKLNHHGPLEVIDLTLKLVQALVPIEDRKVALDFVTTSCQNLAWTAGVQEPFHATLWGFCRAARMENPTHEFRLLDVDPARRTESMAFICRYLTGAQATRPAEAICRNRGVMVSRLVGARSKLNLPVRIELESRY</sequence>
<keyword evidence="1" id="KW-0175">Coiled coil</keyword>
<protein>
    <submittedName>
        <fullName evidence="2">Uncharacterized protein</fullName>
    </submittedName>
</protein>
<proteinExistence type="predicted"/>
<dbReference type="Gene3D" id="3.40.50.720">
    <property type="entry name" value="NAD(P)-binding Rossmann-like Domain"/>
    <property type="match status" value="1"/>
</dbReference>
<dbReference type="SUPFAM" id="SSF51735">
    <property type="entry name" value="NAD(P)-binding Rossmann-fold domains"/>
    <property type="match status" value="1"/>
</dbReference>
<dbReference type="InterPro" id="IPR036291">
    <property type="entry name" value="NAD(P)-bd_dom_sf"/>
</dbReference>
<reference evidence="2" key="1">
    <citation type="submission" date="2021-01" db="EMBL/GenBank/DDBJ databases">
        <authorList>
            <person name="Corre E."/>
            <person name="Pelletier E."/>
            <person name="Niang G."/>
            <person name="Scheremetjew M."/>
            <person name="Finn R."/>
            <person name="Kale V."/>
            <person name="Holt S."/>
            <person name="Cochrane G."/>
            <person name="Meng A."/>
            <person name="Brown T."/>
            <person name="Cohen L."/>
        </authorList>
    </citation>
    <scope>NUCLEOTIDE SEQUENCE</scope>
    <source>
        <strain evidence="2">CCMP2222</strain>
    </source>
</reference>
<organism evidence="2">
    <name type="scientific">Alexandrium andersonii</name>
    <dbReference type="NCBI Taxonomy" id="327968"/>
    <lineage>
        <taxon>Eukaryota</taxon>
        <taxon>Sar</taxon>
        <taxon>Alveolata</taxon>
        <taxon>Dinophyceae</taxon>
        <taxon>Gonyaulacales</taxon>
        <taxon>Pyrocystaceae</taxon>
        <taxon>Alexandrium</taxon>
    </lineage>
</organism>
<dbReference type="EMBL" id="HBGQ01063000">
    <property type="protein sequence ID" value="CAD9469149.1"/>
    <property type="molecule type" value="Transcribed_RNA"/>
</dbReference>
<dbReference type="SUPFAM" id="SSF48452">
    <property type="entry name" value="TPR-like"/>
    <property type="match status" value="1"/>
</dbReference>
<feature type="coiled-coil region" evidence="1">
    <location>
        <begin position="231"/>
        <end position="258"/>
    </location>
</feature>
<name>A0A7S2E251_9DINO</name>
<evidence type="ECO:0000313" key="2">
    <source>
        <dbReference type="EMBL" id="CAD9469149.1"/>
    </source>
</evidence>
<gene>
    <name evidence="2" type="ORF">AAND1436_LOCUS30436</name>
</gene>
<dbReference type="AlphaFoldDB" id="A0A7S2E251"/>
<evidence type="ECO:0000256" key="1">
    <source>
        <dbReference type="SAM" id="Coils"/>
    </source>
</evidence>
<dbReference type="Gene3D" id="1.25.40.10">
    <property type="entry name" value="Tetratricopeptide repeat domain"/>
    <property type="match status" value="1"/>
</dbReference>
<dbReference type="InterPro" id="IPR011990">
    <property type="entry name" value="TPR-like_helical_dom_sf"/>
</dbReference>
<accession>A0A7S2E251</accession>